<protein>
    <submittedName>
        <fullName evidence="1">Uncharacterized protein</fullName>
    </submittedName>
</protein>
<gene>
    <name evidence="1" type="ORF">KI387_023502</name>
</gene>
<keyword evidence="2" id="KW-1185">Reference proteome</keyword>
<dbReference type="OMA" id="MEQLHTC"/>
<dbReference type="AlphaFoldDB" id="A0AA38G371"/>
<dbReference type="GO" id="GO:0010343">
    <property type="term" value="P:singlet oxygen-mediated programmed cell death"/>
    <property type="evidence" value="ECO:0007669"/>
    <property type="project" value="InterPro"/>
</dbReference>
<dbReference type="PANTHER" id="PTHR33917">
    <property type="entry name" value="PROTEIN EXECUTER 1, CHLOROPLASTIC"/>
    <property type="match status" value="1"/>
</dbReference>
<evidence type="ECO:0000313" key="1">
    <source>
        <dbReference type="EMBL" id="KAH9314875.1"/>
    </source>
</evidence>
<dbReference type="InterPro" id="IPR044680">
    <property type="entry name" value="EX1/2"/>
</dbReference>
<name>A0AA38G371_TAXCH</name>
<dbReference type="Proteomes" id="UP000824469">
    <property type="component" value="Unassembled WGS sequence"/>
</dbReference>
<accession>A0AA38G371</accession>
<proteinExistence type="predicted"/>
<dbReference type="PANTHER" id="PTHR33917:SF3">
    <property type="entry name" value="PROTEIN EXECUTER 1, CHLOROPLASTIC"/>
    <property type="match status" value="1"/>
</dbReference>
<evidence type="ECO:0000313" key="2">
    <source>
        <dbReference type="Proteomes" id="UP000824469"/>
    </source>
</evidence>
<dbReference type="EMBL" id="JAHRHJ020000005">
    <property type="protein sequence ID" value="KAH9314875.1"/>
    <property type="molecule type" value="Genomic_DNA"/>
</dbReference>
<dbReference type="Pfam" id="PF12014">
    <property type="entry name" value="Cyclin_D1_bind"/>
    <property type="match status" value="1"/>
</dbReference>
<sequence length="657" mass="73522">MAAITGPPMPAGGVSNHGYIDYKRRKVSAISKINTSSCQAEFSGRKISKPYSRASTFYCCSHNKLGTDEGFGEWGLDFGAKLSEQFRGIVRKFQVILENLKAKDEGNPEREWDKWQEYFHFVDKKAKFRSDLEILLEFAVKSQNFKEAARLKLLVDKITAYDTAGEVISQQKKAVAEERYEDAAKLRDVTCVGLVGWWAGLADSASDPYGRIIHISPEHGRFVARSYNARQLAVAGPGVPLFEIFINKDSDQEYKQQEVYLQRNGQCAYGSLSRLTKDTKELEKDMEKNDDTELEDEGLRHVLKFLRSGMPGLKFKVLKIATSERVDTDIISGVFDRLIQDINKEKDDEIIPSEGSIREFRTGADLHNDKVTVGANDLGELIQFAAAKVAFGTLLQSIAEDAPPNVPVRVQARIEKKGHDSFCFQIEDDGNQQSAGGNSWKVATFARQTSAVPMSADVPEAVWNVDKEKAMQEFGEIITLAVNEAQKRRGLHVSTVFRRINIEAANADPFCGLYTGTFGPSTSEVIQLKRGFGRWHDDNNATPSKGSKFEFYEYVEAVKLTGNMIIPAGQVTFRAKIGKEYLLPHDIYPEELGVVARYRGQERQAQSGFRNCEWVDGELLLLDGKGTGANTGPHLGFLLSMREFSIPAWFKRLNLSE</sequence>
<organism evidence="1 2">
    <name type="scientific">Taxus chinensis</name>
    <name type="common">Chinese yew</name>
    <name type="synonym">Taxus wallichiana var. chinensis</name>
    <dbReference type="NCBI Taxonomy" id="29808"/>
    <lineage>
        <taxon>Eukaryota</taxon>
        <taxon>Viridiplantae</taxon>
        <taxon>Streptophyta</taxon>
        <taxon>Embryophyta</taxon>
        <taxon>Tracheophyta</taxon>
        <taxon>Spermatophyta</taxon>
        <taxon>Pinopsida</taxon>
        <taxon>Pinidae</taxon>
        <taxon>Conifers II</taxon>
        <taxon>Cupressales</taxon>
        <taxon>Taxaceae</taxon>
        <taxon>Taxus</taxon>
    </lineage>
</organism>
<reference evidence="1 2" key="1">
    <citation type="journal article" date="2021" name="Nat. Plants">
        <title>The Taxus genome provides insights into paclitaxel biosynthesis.</title>
        <authorList>
            <person name="Xiong X."/>
            <person name="Gou J."/>
            <person name="Liao Q."/>
            <person name="Li Y."/>
            <person name="Zhou Q."/>
            <person name="Bi G."/>
            <person name="Li C."/>
            <person name="Du R."/>
            <person name="Wang X."/>
            <person name="Sun T."/>
            <person name="Guo L."/>
            <person name="Liang H."/>
            <person name="Lu P."/>
            <person name="Wu Y."/>
            <person name="Zhang Z."/>
            <person name="Ro D.K."/>
            <person name="Shang Y."/>
            <person name="Huang S."/>
            <person name="Yan J."/>
        </authorList>
    </citation>
    <scope>NUCLEOTIDE SEQUENCE [LARGE SCALE GENOMIC DNA]</scope>
    <source>
        <strain evidence="1">Ta-2019</strain>
    </source>
</reference>
<dbReference type="GO" id="GO:0042651">
    <property type="term" value="C:thylakoid membrane"/>
    <property type="evidence" value="ECO:0007669"/>
    <property type="project" value="TreeGrafter"/>
</dbReference>
<comment type="caution">
    <text evidence="1">The sequence shown here is derived from an EMBL/GenBank/DDBJ whole genome shotgun (WGS) entry which is preliminary data.</text>
</comment>